<feature type="region of interest" description="Disordered" evidence="8">
    <location>
        <begin position="92"/>
        <end position="207"/>
    </location>
</feature>
<feature type="domain" description="LIM zinc-binding" evidence="9">
    <location>
        <begin position="229"/>
        <end position="289"/>
    </location>
</feature>
<evidence type="ECO:0000256" key="7">
    <source>
        <dbReference type="PROSITE-ProRule" id="PRU00125"/>
    </source>
</evidence>
<reference evidence="10" key="2">
    <citation type="submission" date="2023-02" db="EMBL/GenBank/DDBJ databases">
        <authorList>
            <consortium name="DOE Joint Genome Institute"/>
            <person name="Mondo S.J."/>
            <person name="Chang Y."/>
            <person name="Wang Y."/>
            <person name="Ahrendt S."/>
            <person name="Andreopoulos W."/>
            <person name="Barry K."/>
            <person name="Beard J."/>
            <person name="Benny G.L."/>
            <person name="Blankenship S."/>
            <person name="Bonito G."/>
            <person name="Cuomo C."/>
            <person name="Desiro A."/>
            <person name="Gervers K.A."/>
            <person name="Hundley H."/>
            <person name="Kuo A."/>
            <person name="LaButti K."/>
            <person name="Lang B.F."/>
            <person name="Lipzen A."/>
            <person name="O'Donnell K."/>
            <person name="Pangilinan J."/>
            <person name="Reynolds N."/>
            <person name="Sandor L."/>
            <person name="Smith M.W."/>
            <person name="Tsang A."/>
            <person name="Grigoriev I.V."/>
            <person name="Stajich J.E."/>
            <person name="Spatafora J.W."/>
        </authorList>
    </citation>
    <scope>NUCLEOTIDE SEQUENCE</scope>
    <source>
        <strain evidence="10">RSA 2281</strain>
    </source>
</reference>
<dbReference type="GO" id="GO:0030036">
    <property type="term" value="P:actin cytoskeleton organization"/>
    <property type="evidence" value="ECO:0007669"/>
    <property type="project" value="TreeGrafter"/>
</dbReference>
<dbReference type="PROSITE" id="PS00478">
    <property type="entry name" value="LIM_DOMAIN_1"/>
    <property type="match status" value="2"/>
</dbReference>
<dbReference type="Gene3D" id="2.10.110.10">
    <property type="entry name" value="Cysteine Rich Protein"/>
    <property type="match status" value="2"/>
</dbReference>
<evidence type="ECO:0000256" key="1">
    <source>
        <dbReference type="ARBA" id="ARBA00004123"/>
    </source>
</evidence>
<evidence type="ECO:0000256" key="4">
    <source>
        <dbReference type="ARBA" id="ARBA00022833"/>
    </source>
</evidence>
<evidence type="ECO:0000256" key="6">
    <source>
        <dbReference type="ARBA" id="ARBA00023242"/>
    </source>
</evidence>
<evidence type="ECO:0000259" key="9">
    <source>
        <dbReference type="PROSITE" id="PS50023"/>
    </source>
</evidence>
<proteinExistence type="predicted"/>
<dbReference type="PANTHER" id="PTHR24215">
    <property type="entry name" value="RHO-GTPASE-ACTIVATING PROTEIN LRG1"/>
    <property type="match status" value="1"/>
</dbReference>
<dbReference type="Pfam" id="PF00412">
    <property type="entry name" value="LIM"/>
    <property type="match status" value="2"/>
</dbReference>
<feature type="compositionally biased region" description="Polar residues" evidence="8">
    <location>
        <begin position="94"/>
        <end position="112"/>
    </location>
</feature>
<evidence type="ECO:0000256" key="3">
    <source>
        <dbReference type="ARBA" id="ARBA00022737"/>
    </source>
</evidence>
<keyword evidence="2 7" id="KW-0479">Metal-binding</keyword>
<dbReference type="GO" id="GO:0005737">
    <property type="term" value="C:cytoplasm"/>
    <property type="evidence" value="ECO:0007669"/>
    <property type="project" value="TreeGrafter"/>
</dbReference>
<dbReference type="EMBL" id="JAIXMP010000018">
    <property type="protein sequence ID" value="KAI9258797.1"/>
    <property type="molecule type" value="Genomic_DNA"/>
</dbReference>
<name>A0AAD5K789_9FUNG</name>
<reference evidence="10" key="1">
    <citation type="journal article" date="2022" name="IScience">
        <title>Evolution of zygomycete secretomes and the origins of terrestrial fungal ecologies.</title>
        <authorList>
            <person name="Chang Y."/>
            <person name="Wang Y."/>
            <person name="Mondo S."/>
            <person name="Ahrendt S."/>
            <person name="Andreopoulos W."/>
            <person name="Barry K."/>
            <person name="Beard J."/>
            <person name="Benny G.L."/>
            <person name="Blankenship S."/>
            <person name="Bonito G."/>
            <person name="Cuomo C."/>
            <person name="Desiro A."/>
            <person name="Gervers K.A."/>
            <person name="Hundley H."/>
            <person name="Kuo A."/>
            <person name="LaButti K."/>
            <person name="Lang B.F."/>
            <person name="Lipzen A."/>
            <person name="O'Donnell K."/>
            <person name="Pangilinan J."/>
            <person name="Reynolds N."/>
            <person name="Sandor L."/>
            <person name="Smith M.E."/>
            <person name="Tsang A."/>
            <person name="Grigoriev I.V."/>
            <person name="Stajich J.E."/>
            <person name="Spatafora J.W."/>
        </authorList>
    </citation>
    <scope>NUCLEOTIDE SEQUENCE</scope>
    <source>
        <strain evidence="10">RSA 2281</strain>
    </source>
</reference>
<dbReference type="SMART" id="SM00132">
    <property type="entry name" value="LIM"/>
    <property type="match status" value="2"/>
</dbReference>
<dbReference type="InterPro" id="IPR001781">
    <property type="entry name" value="Znf_LIM"/>
</dbReference>
<keyword evidence="3" id="KW-0677">Repeat</keyword>
<evidence type="ECO:0000313" key="10">
    <source>
        <dbReference type="EMBL" id="KAI9258797.1"/>
    </source>
</evidence>
<dbReference type="GO" id="GO:0005634">
    <property type="term" value="C:nucleus"/>
    <property type="evidence" value="ECO:0007669"/>
    <property type="project" value="UniProtKB-SubCell"/>
</dbReference>
<organism evidence="10 11">
    <name type="scientific">Phascolomyces articulosus</name>
    <dbReference type="NCBI Taxonomy" id="60185"/>
    <lineage>
        <taxon>Eukaryota</taxon>
        <taxon>Fungi</taxon>
        <taxon>Fungi incertae sedis</taxon>
        <taxon>Mucoromycota</taxon>
        <taxon>Mucoromycotina</taxon>
        <taxon>Mucoromycetes</taxon>
        <taxon>Mucorales</taxon>
        <taxon>Lichtheimiaceae</taxon>
        <taxon>Phascolomyces</taxon>
    </lineage>
</organism>
<sequence length="305" mass="33016">MPVFGGAPQCQRCNKSVYMAEQVIGPGGAYHRSCLTCKECNKRLDSTTLTERDNEAYCKVCYNRKWGPKGYGFASGAAFLSTESKMPKDILEEQQGQHAPSSPSSFANSTTPQLPPRKPSPSIQQQQQREPESPPVVPATSFWSSRQGVPGTKPPVPTKPLVPSSTKPTVMSMRLSPSPPSSSASPAPALPNRPPQTPPRPQQPSVATKPAYLNTSYTPKKVNINIQNDTCTKCGKSVYAAELAMGAGNKYHKFCLKCTECGKLLSSTNMVDKDFDLYCRGCYAKLHGPKGFGYGNLLSTEGSTR</sequence>
<comment type="subcellular location">
    <subcellularLocation>
        <location evidence="1">Nucleus</location>
    </subcellularLocation>
</comment>
<dbReference type="AlphaFoldDB" id="A0AAD5K789"/>
<evidence type="ECO:0000313" key="11">
    <source>
        <dbReference type="Proteomes" id="UP001209540"/>
    </source>
</evidence>
<dbReference type="CDD" id="cd09326">
    <property type="entry name" value="LIM_CRP_like"/>
    <property type="match status" value="2"/>
</dbReference>
<evidence type="ECO:0000256" key="5">
    <source>
        <dbReference type="ARBA" id="ARBA00023038"/>
    </source>
</evidence>
<evidence type="ECO:0000256" key="2">
    <source>
        <dbReference type="ARBA" id="ARBA00022723"/>
    </source>
</evidence>
<gene>
    <name evidence="10" type="ORF">BDA99DRAFT_514184</name>
</gene>
<keyword evidence="4 7" id="KW-0862">Zinc</keyword>
<dbReference type="PANTHER" id="PTHR24215:SF35">
    <property type="entry name" value="MUSCLE LIM PROTEIN MLP84B"/>
    <property type="match status" value="1"/>
</dbReference>
<dbReference type="PROSITE" id="PS50023">
    <property type="entry name" value="LIM_DOMAIN_2"/>
    <property type="match status" value="2"/>
</dbReference>
<protein>
    <recommendedName>
        <fullName evidence="9">LIM zinc-binding domain-containing protein</fullName>
    </recommendedName>
</protein>
<dbReference type="SUPFAM" id="SSF57716">
    <property type="entry name" value="Glucocorticoid receptor-like (DNA-binding domain)"/>
    <property type="match status" value="4"/>
</dbReference>
<dbReference type="GO" id="GO:0046872">
    <property type="term" value="F:metal ion binding"/>
    <property type="evidence" value="ECO:0007669"/>
    <property type="project" value="UniProtKB-KW"/>
</dbReference>
<keyword evidence="11" id="KW-1185">Reference proteome</keyword>
<dbReference type="Proteomes" id="UP001209540">
    <property type="component" value="Unassembled WGS sequence"/>
</dbReference>
<feature type="domain" description="LIM zinc-binding" evidence="9">
    <location>
        <begin position="8"/>
        <end position="68"/>
    </location>
</feature>
<accession>A0AAD5K789</accession>
<feature type="compositionally biased region" description="Pro residues" evidence="8">
    <location>
        <begin position="188"/>
        <end position="202"/>
    </location>
</feature>
<dbReference type="FunFam" id="2.10.110.10:FF:000001">
    <property type="entry name" value="Cysteine and glycine-rich protein 1"/>
    <property type="match status" value="2"/>
</dbReference>
<keyword evidence="6" id="KW-0539">Nucleus</keyword>
<evidence type="ECO:0000256" key="8">
    <source>
        <dbReference type="SAM" id="MobiDB-lite"/>
    </source>
</evidence>
<keyword evidence="5 7" id="KW-0440">LIM domain</keyword>
<comment type="caution">
    <text evidence="10">The sequence shown here is derived from an EMBL/GenBank/DDBJ whole genome shotgun (WGS) entry which is preliminary data.</text>
</comment>